<dbReference type="InterPro" id="IPR002781">
    <property type="entry name" value="TM_pro_TauE-like"/>
</dbReference>
<keyword evidence="5" id="KW-1003">Cell membrane</keyword>
<proteinExistence type="inferred from homology"/>
<protein>
    <recommendedName>
        <fullName evidence="5">Probable membrane transporter protein</fullName>
    </recommendedName>
</protein>
<comment type="subcellular location">
    <subcellularLocation>
        <location evidence="5">Cell membrane</location>
        <topology evidence="5">Multi-pass membrane protein</topology>
    </subcellularLocation>
    <subcellularLocation>
        <location evidence="1">Membrane</location>
        <topology evidence="1">Multi-pass membrane protein</topology>
    </subcellularLocation>
</comment>
<evidence type="ECO:0000256" key="5">
    <source>
        <dbReference type="RuleBase" id="RU363041"/>
    </source>
</evidence>
<dbReference type="EMBL" id="CP020921">
    <property type="protein sequence ID" value="AWB10396.1"/>
    <property type="molecule type" value="Genomic_DNA"/>
</dbReference>
<dbReference type="RefSeq" id="WP_108309200.1">
    <property type="nucleotide sequence ID" value="NZ_CP020921.1"/>
</dbReference>
<gene>
    <name evidence="6" type="ORF">TDSAC_1043</name>
</gene>
<evidence type="ECO:0000256" key="1">
    <source>
        <dbReference type="ARBA" id="ARBA00004141"/>
    </source>
</evidence>
<keyword evidence="3 5" id="KW-1133">Transmembrane helix</keyword>
<feature type="transmembrane region" description="Helical" evidence="5">
    <location>
        <begin position="77"/>
        <end position="97"/>
    </location>
</feature>
<keyword evidence="4 5" id="KW-0472">Membrane</keyword>
<dbReference type="GO" id="GO:0005886">
    <property type="term" value="C:plasma membrane"/>
    <property type="evidence" value="ECO:0007669"/>
    <property type="project" value="UniProtKB-SubCell"/>
</dbReference>
<feature type="transmembrane region" description="Helical" evidence="5">
    <location>
        <begin position="214"/>
        <end position="235"/>
    </location>
</feature>
<keyword evidence="2 5" id="KW-0812">Transmembrane</keyword>
<organism evidence="6 7">
    <name type="scientific">Thermodesulfobium acidiphilum</name>
    <dbReference type="NCBI Taxonomy" id="1794699"/>
    <lineage>
        <taxon>Bacteria</taxon>
        <taxon>Pseudomonadati</taxon>
        <taxon>Thermodesulfobiota</taxon>
        <taxon>Thermodesulfobiia</taxon>
        <taxon>Thermodesulfobiales</taxon>
        <taxon>Thermodesulfobiaceae</taxon>
        <taxon>Thermodesulfobium</taxon>
    </lineage>
</organism>
<feature type="transmembrane region" description="Helical" evidence="5">
    <location>
        <begin position="146"/>
        <end position="173"/>
    </location>
</feature>
<dbReference type="Proteomes" id="UP000244792">
    <property type="component" value="Chromosome"/>
</dbReference>
<evidence type="ECO:0000313" key="6">
    <source>
        <dbReference type="EMBL" id="AWB10396.1"/>
    </source>
</evidence>
<dbReference type="OrthoDB" id="9780109at2"/>
<feature type="transmembrane region" description="Helical" evidence="5">
    <location>
        <begin position="48"/>
        <end position="70"/>
    </location>
</feature>
<sequence length="270" mass="29623">MYIPFIIFNSIIVFFLSMIVAIIGNIVGIGGGVMLLPFFIFYLHLNSVVASGLSLFTIVISTIGGTFAFIKQKTINYKLFITIVSLIVPGVIIGSIANKFVNTHEFREILPLWIIAIGTFSLITAKQQTLKNTKEFENASVKHRRLTRIVSLISGFVSGFFGVGIGGIMGTYLVAVEKISARIAFSTMIMVMTITSLFGFFVHFESAGLNLSLWITYLIPLTLGAILGSQIGAYISKASNVKALRLYQGYIILFLGISLLIVNILNFIKI</sequence>
<dbReference type="InterPro" id="IPR051598">
    <property type="entry name" value="TSUP/Inactive_protease-like"/>
</dbReference>
<dbReference type="PANTHER" id="PTHR43701:SF2">
    <property type="entry name" value="MEMBRANE TRANSPORTER PROTEIN YJNA-RELATED"/>
    <property type="match status" value="1"/>
</dbReference>
<comment type="similarity">
    <text evidence="5">Belongs to the 4-toluene sulfonate uptake permease (TSUP) (TC 2.A.102) family.</text>
</comment>
<accession>A0A2R4W113</accession>
<evidence type="ECO:0000313" key="7">
    <source>
        <dbReference type="Proteomes" id="UP000244792"/>
    </source>
</evidence>
<evidence type="ECO:0000256" key="3">
    <source>
        <dbReference type="ARBA" id="ARBA00022989"/>
    </source>
</evidence>
<evidence type="ECO:0000256" key="2">
    <source>
        <dbReference type="ARBA" id="ARBA00022692"/>
    </source>
</evidence>
<dbReference type="KEGG" id="taci:TDSAC_1043"/>
<evidence type="ECO:0000256" key="4">
    <source>
        <dbReference type="ARBA" id="ARBA00023136"/>
    </source>
</evidence>
<keyword evidence="7" id="KW-1185">Reference proteome</keyword>
<reference evidence="6 7" key="1">
    <citation type="submission" date="2017-04" db="EMBL/GenBank/DDBJ databases">
        <title>Genomic insights into metabolism of Thermodesulfobium acidiphilum.</title>
        <authorList>
            <person name="Toshchakov S.V."/>
            <person name="Frolov E.N."/>
            <person name="Kublanov I.V."/>
            <person name="Samarov N.I."/>
            <person name="Novikov A."/>
            <person name="Lebedinsky A.V."/>
            <person name="Bonch-Osmolovskaya E.A."/>
            <person name="Chernyh N.A."/>
        </authorList>
    </citation>
    <scope>NUCLEOTIDE SEQUENCE [LARGE SCALE GENOMIC DNA]</scope>
    <source>
        <strain evidence="6 7">3127-1</strain>
    </source>
</reference>
<dbReference type="PANTHER" id="PTHR43701">
    <property type="entry name" value="MEMBRANE TRANSPORTER PROTEIN MJ0441-RELATED"/>
    <property type="match status" value="1"/>
</dbReference>
<feature type="transmembrane region" description="Helical" evidence="5">
    <location>
        <begin position="12"/>
        <end position="42"/>
    </location>
</feature>
<feature type="transmembrane region" description="Helical" evidence="5">
    <location>
        <begin position="179"/>
        <end position="202"/>
    </location>
</feature>
<feature type="transmembrane region" description="Helical" evidence="5">
    <location>
        <begin position="109"/>
        <end position="125"/>
    </location>
</feature>
<feature type="transmembrane region" description="Helical" evidence="5">
    <location>
        <begin position="247"/>
        <end position="268"/>
    </location>
</feature>
<dbReference type="Pfam" id="PF01925">
    <property type="entry name" value="TauE"/>
    <property type="match status" value="1"/>
</dbReference>
<name>A0A2R4W113_THEAF</name>
<dbReference type="AlphaFoldDB" id="A0A2R4W113"/>